<dbReference type="InterPro" id="IPR036890">
    <property type="entry name" value="HATPase_C_sf"/>
</dbReference>
<dbReference type="InterPro" id="IPR004358">
    <property type="entry name" value="Sig_transdc_His_kin-like_C"/>
</dbReference>
<comment type="caution">
    <text evidence="6">The sequence shown here is derived from an EMBL/GenBank/DDBJ whole genome shotgun (WGS) entry which is preliminary data.</text>
</comment>
<dbReference type="GO" id="GO:0016301">
    <property type="term" value="F:kinase activity"/>
    <property type="evidence" value="ECO:0007669"/>
    <property type="project" value="UniProtKB-KW"/>
</dbReference>
<evidence type="ECO:0000313" key="7">
    <source>
        <dbReference type="Proteomes" id="UP000805614"/>
    </source>
</evidence>
<dbReference type="EC" id="2.7.13.3" evidence="2"/>
<evidence type="ECO:0000256" key="3">
    <source>
        <dbReference type="ARBA" id="ARBA00022777"/>
    </source>
</evidence>
<feature type="domain" description="Histidine kinase" evidence="5">
    <location>
        <begin position="290"/>
        <end position="388"/>
    </location>
</feature>
<dbReference type="PRINTS" id="PR00344">
    <property type="entry name" value="BCTRLSENSOR"/>
</dbReference>
<dbReference type="Pfam" id="PF06580">
    <property type="entry name" value="His_kinase"/>
    <property type="match status" value="1"/>
</dbReference>
<keyword evidence="3 6" id="KW-0808">Transferase</keyword>
<dbReference type="InterPro" id="IPR010559">
    <property type="entry name" value="Sig_transdc_His_kin_internal"/>
</dbReference>
<organism evidence="6 7">
    <name type="scientific">Actinomadura alba</name>
    <dbReference type="NCBI Taxonomy" id="406431"/>
    <lineage>
        <taxon>Bacteria</taxon>
        <taxon>Bacillati</taxon>
        <taxon>Actinomycetota</taxon>
        <taxon>Actinomycetes</taxon>
        <taxon>Streptosporangiales</taxon>
        <taxon>Thermomonosporaceae</taxon>
        <taxon>Actinomadura</taxon>
    </lineage>
</organism>
<keyword evidence="7" id="KW-1185">Reference proteome</keyword>
<comment type="catalytic activity">
    <reaction evidence="1">
        <text>ATP + protein L-histidine = ADP + protein N-phospho-L-histidine.</text>
        <dbReference type="EC" id="2.7.13.3"/>
    </reaction>
</comment>
<dbReference type="InterPro" id="IPR050640">
    <property type="entry name" value="Bact_2-comp_sensor_kinase"/>
</dbReference>
<dbReference type="InterPro" id="IPR005467">
    <property type="entry name" value="His_kinase_dom"/>
</dbReference>
<keyword evidence="4" id="KW-0902">Two-component regulatory system</keyword>
<sequence>MEAVIATLVVVAVIGVPALLLRRVLRGRRDLGGPVDRATFETLHTASLAAPPLRSGLTAQGAEKAARHLGVLLGQAALAITNAEELLAWEGAGGHHAQAALDHAKDTLAGGRTRVLGPDVVACGDLDCPVRHAIVVPLTTDDRVVGTLTAYGTQASAGLVRAAEEVGRWVDAQLELADLDRSRTLLMEAEVRALRAQISPHFIYNSLTTIASFVRTDPERARELLLEFADFTRYSFRRHGDFTTLAEELRSIDRYLLLERARFGDDLHVTLRIAPEVLPVAVPFLCVQPLVENAVRHGLEGKPGPGRITILAEDGGAECVISVEDDGVGMDPDRMRRVLAGEARSGAGIGLANVDERQRQVYGDAYGLVVETAEGAGMKVSLRVPKYRPGVSAT</sequence>
<accession>A0ABR7M0Q5</accession>
<dbReference type="PROSITE" id="PS50109">
    <property type="entry name" value="HIS_KIN"/>
    <property type="match status" value="1"/>
</dbReference>
<dbReference type="Proteomes" id="UP000805614">
    <property type="component" value="Unassembled WGS sequence"/>
</dbReference>
<gene>
    <name evidence="6" type="ORF">HKK74_33565</name>
</gene>
<evidence type="ECO:0000259" key="5">
    <source>
        <dbReference type="PROSITE" id="PS50109"/>
    </source>
</evidence>
<proteinExistence type="predicted"/>
<evidence type="ECO:0000256" key="4">
    <source>
        <dbReference type="ARBA" id="ARBA00023012"/>
    </source>
</evidence>
<dbReference type="PANTHER" id="PTHR34220">
    <property type="entry name" value="SENSOR HISTIDINE KINASE YPDA"/>
    <property type="match status" value="1"/>
</dbReference>
<dbReference type="Gene3D" id="3.30.565.10">
    <property type="entry name" value="Histidine kinase-like ATPase, C-terminal domain"/>
    <property type="match status" value="1"/>
</dbReference>
<dbReference type="SUPFAM" id="SSF55874">
    <property type="entry name" value="ATPase domain of HSP90 chaperone/DNA topoisomerase II/histidine kinase"/>
    <property type="match status" value="1"/>
</dbReference>
<dbReference type="RefSeq" id="WP_187247424.1">
    <property type="nucleotide sequence ID" value="NZ_BAAAOK010000001.1"/>
</dbReference>
<dbReference type="Pfam" id="PF02518">
    <property type="entry name" value="HATPase_c"/>
    <property type="match status" value="1"/>
</dbReference>
<protein>
    <recommendedName>
        <fullName evidence="2">histidine kinase</fullName>
        <ecNumber evidence="2">2.7.13.3</ecNumber>
    </recommendedName>
</protein>
<dbReference type="SMART" id="SM00387">
    <property type="entry name" value="HATPase_c"/>
    <property type="match status" value="1"/>
</dbReference>
<name>A0ABR7M0Q5_9ACTN</name>
<keyword evidence="3 6" id="KW-0418">Kinase</keyword>
<dbReference type="EMBL" id="JABVEC010000040">
    <property type="protein sequence ID" value="MBC6470384.1"/>
    <property type="molecule type" value="Genomic_DNA"/>
</dbReference>
<reference evidence="6 7" key="1">
    <citation type="submission" date="2020-06" db="EMBL/GenBank/DDBJ databases">
        <title>Actinomadura xiongansis sp. nov., isolated from soil of Baiyangdian.</title>
        <authorList>
            <person name="Zhang X."/>
        </authorList>
    </citation>
    <scope>NUCLEOTIDE SEQUENCE [LARGE SCALE GENOMIC DNA]</scope>
    <source>
        <strain evidence="6 7">HBUM206468</strain>
    </source>
</reference>
<evidence type="ECO:0000256" key="1">
    <source>
        <dbReference type="ARBA" id="ARBA00000085"/>
    </source>
</evidence>
<evidence type="ECO:0000256" key="2">
    <source>
        <dbReference type="ARBA" id="ARBA00012438"/>
    </source>
</evidence>
<dbReference type="PANTHER" id="PTHR34220:SF7">
    <property type="entry name" value="SENSOR HISTIDINE KINASE YPDA"/>
    <property type="match status" value="1"/>
</dbReference>
<evidence type="ECO:0000313" key="6">
    <source>
        <dbReference type="EMBL" id="MBC6470384.1"/>
    </source>
</evidence>
<dbReference type="InterPro" id="IPR003594">
    <property type="entry name" value="HATPase_dom"/>
</dbReference>